<feature type="compositionally biased region" description="Low complexity" evidence="1">
    <location>
        <begin position="338"/>
        <end position="349"/>
    </location>
</feature>
<feature type="compositionally biased region" description="Basic and acidic residues" evidence="1">
    <location>
        <begin position="88"/>
        <end position="100"/>
    </location>
</feature>
<dbReference type="OrthoDB" id="3063746at2759"/>
<dbReference type="EMBL" id="JAFIQS010000003">
    <property type="protein sequence ID" value="KAG5171940.1"/>
    <property type="molecule type" value="Genomic_DNA"/>
</dbReference>
<evidence type="ECO:0000256" key="1">
    <source>
        <dbReference type="SAM" id="MobiDB-lite"/>
    </source>
</evidence>
<dbReference type="AlphaFoldDB" id="A0A8H7Y1F1"/>
<feature type="region of interest" description="Disordered" evidence="1">
    <location>
        <begin position="54"/>
        <end position="373"/>
    </location>
</feature>
<feature type="compositionally biased region" description="Acidic residues" evidence="1">
    <location>
        <begin position="121"/>
        <end position="204"/>
    </location>
</feature>
<gene>
    <name evidence="2" type="ORF">JR316_004029</name>
</gene>
<feature type="compositionally biased region" description="Low complexity" evidence="1">
    <location>
        <begin position="111"/>
        <end position="120"/>
    </location>
</feature>
<accession>A0A8H7Y1F1</accession>
<evidence type="ECO:0000313" key="2">
    <source>
        <dbReference type="EMBL" id="KAG5171940.1"/>
    </source>
</evidence>
<comment type="caution">
    <text evidence="2">The sequence shown here is derived from an EMBL/GenBank/DDBJ whole genome shotgun (WGS) entry which is preliminary data.</text>
</comment>
<organism evidence="2">
    <name type="scientific">Psilocybe cubensis</name>
    <name type="common">Psychedelic mushroom</name>
    <name type="synonym">Stropharia cubensis</name>
    <dbReference type="NCBI Taxonomy" id="181762"/>
    <lineage>
        <taxon>Eukaryota</taxon>
        <taxon>Fungi</taxon>
        <taxon>Dikarya</taxon>
        <taxon>Basidiomycota</taxon>
        <taxon>Agaricomycotina</taxon>
        <taxon>Agaricomycetes</taxon>
        <taxon>Agaricomycetidae</taxon>
        <taxon>Agaricales</taxon>
        <taxon>Agaricineae</taxon>
        <taxon>Strophariaceae</taxon>
        <taxon>Psilocybe</taxon>
    </lineage>
</organism>
<name>A0A8H7Y1F1_PSICU</name>
<reference evidence="2" key="1">
    <citation type="submission" date="2021-02" db="EMBL/GenBank/DDBJ databases">
        <title>Psilocybe cubensis genome.</title>
        <authorList>
            <person name="Mckernan K.J."/>
            <person name="Crawford S."/>
            <person name="Trippe A."/>
            <person name="Kane L.T."/>
            <person name="Mclaughlin S."/>
        </authorList>
    </citation>
    <scope>NUCLEOTIDE SEQUENCE [LARGE SCALE GENOMIC DNA]</scope>
    <source>
        <strain evidence="2">MGC-MH-2018</strain>
    </source>
</reference>
<proteinExistence type="predicted"/>
<sequence>MPPVLVDLHFYLSWYDHSHHALAVPPVSAAPPARKVANKRVAAAKVVKKTADMDAQVKRAAPKKKTTKPASNVVAQQPPLSEVPPVQPKKDHVTVSETKFRPGNPMLRQGAPAAATVNAVEADEEYEGASDAEEVVTDGELRDEDDDDDDHDDDDDEDEEEQGGDSEDLDDFIEDDEDALEDEEYEEEEEEDEDDKDVEDDLNNLEEQGGILTDEGEDIEEPIKNVPAPPIDDVFTSAPTLRKSRKIKRPRESTPTPEFPTHGSQLPATPATPVADRSPTKRMRTEPPPTPSPTKRATPKKKASETPATPARRSARKAAAETPSSRMNALSIVDIGTPSSIPESKSPSKNTRKVSTPRSKIAKKSQAPKAGTVSVATDNDTVVVSAPVTASAIAPVVTSAAIPAPSVVPPALGPRSLRNPALLVYNSDLNSVQSAALPFACEVSVGITRDPELEVKGCYKNLPHLRQIETFSNVDTTQVHGLVGFSQLQQWHGANFPSSFLASFLNFSIEECFANLGRVSPLLLKSQSMWGQRYELRNASGEPLQCLTPIVTTSSFLHEMNPRLTWGGHYVQGVPMAYWWDRALAVIGMVTHQPKLEVPSYHNAIQFTTKNKPNDKSADEQMSSTAQTLPKSLFTTAPAVSLKTTPQPKKKATMLAYSEKFPIYDLRTLLKDFPEKTFTKEMLEDRDLYLPLWNEIPYGSLVIMSHMIHIAQPATGGNHFKLFNYAQWGFLLSSPTVD</sequence>
<protein>
    <submittedName>
        <fullName evidence="2">Uncharacterized protein</fullName>
    </submittedName>
</protein>